<dbReference type="InterPro" id="IPR017441">
    <property type="entry name" value="Protein_kinase_ATP_BS"/>
</dbReference>
<dbReference type="PANTHER" id="PTHR48016:SF48">
    <property type="entry name" value="SERINE_THREONINE-PROTEIN KINASE BCK1_SLK1_SSP31"/>
    <property type="match status" value="1"/>
</dbReference>
<name>A0AA38P045_9AGAR</name>
<dbReference type="GO" id="GO:0005524">
    <property type="term" value="F:ATP binding"/>
    <property type="evidence" value="ECO:0007669"/>
    <property type="project" value="UniProtKB-UniRule"/>
</dbReference>
<dbReference type="PROSITE" id="PS00107">
    <property type="entry name" value="PROTEIN_KINASE_ATP"/>
    <property type="match status" value="1"/>
</dbReference>
<keyword evidence="6" id="KW-0723">Serine/threonine-protein kinase</keyword>
<dbReference type="InterPro" id="IPR000719">
    <property type="entry name" value="Prot_kinase_dom"/>
</dbReference>
<dbReference type="PROSITE" id="PS00108">
    <property type="entry name" value="PROTEIN_KINASE_ST"/>
    <property type="match status" value="1"/>
</dbReference>
<dbReference type="SUPFAM" id="SSF56112">
    <property type="entry name" value="Protein kinase-like (PK-like)"/>
    <property type="match status" value="1"/>
</dbReference>
<keyword evidence="1" id="KW-0808">Transferase</keyword>
<dbReference type="InterPro" id="IPR050538">
    <property type="entry name" value="MAP_kinase_kinase_kinase"/>
</dbReference>
<evidence type="ECO:0000256" key="3">
    <source>
        <dbReference type="ARBA" id="ARBA00022777"/>
    </source>
</evidence>
<dbReference type="AlphaFoldDB" id="A0AA38P045"/>
<evidence type="ECO:0000313" key="9">
    <source>
        <dbReference type="Proteomes" id="UP001163846"/>
    </source>
</evidence>
<feature type="binding site" evidence="5">
    <location>
        <position position="75"/>
    </location>
    <ligand>
        <name>ATP</name>
        <dbReference type="ChEBI" id="CHEBI:30616"/>
    </ligand>
</feature>
<dbReference type="GO" id="GO:0004674">
    <property type="term" value="F:protein serine/threonine kinase activity"/>
    <property type="evidence" value="ECO:0007669"/>
    <property type="project" value="UniProtKB-KW"/>
</dbReference>
<dbReference type="Proteomes" id="UP001163846">
    <property type="component" value="Unassembled WGS sequence"/>
</dbReference>
<dbReference type="InterPro" id="IPR011009">
    <property type="entry name" value="Kinase-like_dom_sf"/>
</dbReference>
<comment type="similarity">
    <text evidence="6">Belongs to the protein kinase superfamily.</text>
</comment>
<keyword evidence="4 5" id="KW-0067">ATP-binding</keyword>
<reference evidence="8" key="1">
    <citation type="submission" date="2022-08" db="EMBL/GenBank/DDBJ databases">
        <authorList>
            <consortium name="DOE Joint Genome Institute"/>
            <person name="Min B."/>
            <person name="Riley R."/>
            <person name="Sierra-Patev S."/>
            <person name="Naranjo-Ortiz M."/>
            <person name="Looney B."/>
            <person name="Konkel Z."/>
            <person name="Slot J.C."/>
            <person name="Sakamoto Y."/>
            <person name="Steenwyk J.L."/>
            <person name="Rokas A."/>
            <person name="Carro J."/>
            <person name="Camarero S."/>
            <person name="Ferreira P."/>
            <person name="Molpeceres G."/>
            <person name="Ruiz-Duenas F.J."/>
            <person name="Serrano A."/>
            <person name="Henrissat B."/>
            <person name="Drula E."/>
            <person name="Hughes K.W."/>
            <person name="Mata J.L."/>
            <person name="Ishikawa N.K."/>
            <person name="Vargas-Isla R."/>
            <person name="Ushijima S."/>
            <person name="Smith C.A."/>
            <person name="Ahrendt S."/>
            <person name="Andreopoulos W."/>
            <person name="He G."/>
            <person name="Labutti K."/>
            <person name="Lipzen A."/>
            <person name="Ng V."/>
            <person name="Sandor L."/>
            <person name="Barry K."/>
            <person name="Martinez A.T."/>
            <person name="Xiao Y."/>
            <person name="Gibbons J.G."/>
            <person name="Terashima K."/>
            <person name="Hibbett D.S."/>
            <person name="Grigoriev I.V."/>
        </authorList>
    </citation>
    <scope>NUCLEOTIDE SEQUENCE</scope>
    <source>
        <strain evidence="8">TFB9207</strain>
    </source>
</reference>
<evidence type="ECO:0000259" key="7">
    <source>
        <dbReference type="PROSITE" id="PS50011"/>
    </source>
</evidence>
<keyword evidence="2 5" id="KW-0547">Nucleotide-binding</keyword>
<keyword evidence="9" id="KW-1185">Reference proteome</keyword>
<dbReference type="InterPro" id="IPR008271">
    <property type="entry name" value="Ser/Thr_kinase_AS"/>
</dbReference>
<feature type="domain" description="Protein kinase" evidence="7">
    <location>
        <begin position="46"/>
        <end position="309"/>
    </location>
</feature>
<comment type="caution">
    <text evidence="8">The sequence shown here is derived from an EMBL/GenBank/DDBJ whole genome shotgun (WGS) entry which is preliminary data.</text>
</comment>
<evidence type="ECO:0000256" key="1">
    <source>
        <dbReference type="ARBA" id="ARBA00022679"/>
    </source>
</evidence>
<dbReference type="Pfam" id="PF00069">
    <property type="entry name" value="Pkinase"/>
    <property type="match status" value="1"/>
</dbReference>
<evidence type="ECO:0000256" key="4">
    <source>
        <dbReference type="ARBA" id="ARBA00022840"/>
    </source>
</evidence>
<keyword evidence="3 8" id="KW-0418">Kinase</keyword>
<evidence type="ECO:0000256" key="5">
    <source>
        <dbReference type="PROSITE-ProRule" id="PRU10141"/>
    </source>
</evidence>
<organism evidence="8 9">
    <name type="scientific">Lentinula raphanica</name>
    <dbReference type="NCBI Taxonomy" id="153919"/>
    <lineage>
        <taxon>Eukaryota</taxon>
        <taxon>Fungi</taxon>
        <taxon>Dikarya</taxon>
        <taxon>Basidiomycota</taxon>
        <taxon>Agaricomycotina</taxon>
        <taxon>Agaricomycetes</taxon>
        <taxon>Agaricomycetidae</taxon>
        <taxon>Agaricales</taxon>
        <taxon>Marasmiineae</taxon>
        <taxon>Omphalotaceae</taxon>
        <taxon>Lentinula</taxon>
    </lineage>
</organism>
<gene>
    <name evidence="8" type="ORF">F5878DRAFT_631977</name>
</gene>
<proteinExistence type="inferred from homology"/>
<accession>A0AA38P045</accession>
<protein>
    <submittedName>
        <fullName evidence="8">Kinase-like domain-containing protein</fullName>
    </submittedName>
</protein>
<evidence type="ECO:0000313" key="8">
    <source>
        <dbReference type="EMBL" id="KAJ3833839.1"/>
    </source>
</evidence>
<dbReference type="PROSITE" id="PS50011">
    <property type="entry name" value="PROTEIN_KINASE_DOM"/>
    <property type="match status" value="1"/>
</dbReference>
<dbReference type="EMBL" id="MU806625">
    <property type="protein sequence ID" value="KAJ3833839.1"/>
    <property type="molecule type" value="Genomic_DNA"/>
</dbReference>
<dbReference type="SMART" id="SM00220">
    <property type="entry name" value="S_TKc"/>
    <property type="match status" value="1"/>
</dbReference>
<dbReference type="PANTHER" id="PTHR48016">
    <property type="entry name" value="MAP KINASE KINASE KINASE SSK2-RELATED-RELATED"/>
    <property type="match status" value="1"/>
</dbReference>
<sequence length="380" mass="42648">MVDNRTHHPSFSSSSSTWTSNIHTAQAARSVATALPLSPVLPSFQWIRGNLIGAGSHGRVYWAVNITTGDIIAVKQVDLACNPSERQRERVEALKLETYTLRNLDHPNIVRLLGFEESIDHLSILMEYVAGGSIGSCLRAHGKFHNEVTKAFARQMLDGLEYLHARGIIHRDIKADNILVDKSGVCKISDFGISKQVEGIDGRTFTEMRGTIYWMAPEAVNTKSNGGYDAKVDIWSTGCVVLEMWTGRQPWYGEEIVSVLFKLYKQELAPAIPPDLLLSDEAMDFREKAFAINPKERASAAMLKLHPYLKVKPGWTFSLSDIEGLADSRDTKSTIRHSKSYTAIVDRPSLQVRSNKPLLPLPLPRWRHYLNHIWTLIMEG</sequence>
<dbReference type="GO" id="GO:0000165">
    <property type="term" value="P:MAPK cascade"/>
    <property type="evidence" value="ECO:0007669"/>
    <property type="project" value="UniProtKB-ARBA"/>
</dbReference>
<evidence type="ECO:0000256" key="6">
    <source>
        <dbReference type="RuleBase" id="RU000304"/>
    </source>
</evidence>
<dbReference type="Gene3D" id="1.10.510.10">
    <property type="entry name" value="Transferase(Phosphotransferase) domain 1"/>
    <property type="match status" value="1"/>
</dbReference>
<evidence type="ECO:0000256" key="2">
    <source>
        <dbReference type="ARBA" id="ARBA00022741"/>
    </source>
</evidence>